<dbReference type="AlphaFoldDB" id="A0A2R4XPQ7"/>
<sequence length="461" mass="52810">MAQITKVELDRLKPTDDGKTLRGDGGLVGKVRAGVRGITVQFRYEFWLDGKKHDYRLGSWPKKTLATIRAERDAVKPGIKLGINPLQAKKAERIKTQRAIAETIREAEQEQINSSTVSDLFDAWIIDGVARKDGNAELKRLFAKDVLPIIGKKAVRELSEGDIRAMLRKQMKRGVTRLMVTTFKEVNQMLNWAEKRQPWRQLLIDGNPCALVDVGKLLPADYEEERDRVLSPSEIRELNQIFLRMEEDWRNAPDRRSTCRPITKTTQVALWLCLSTLCRIGELLMTRWEHVNLDEGTWFIPRQNVKGHRGKKQEQTVYLSDFAKRQFLTLHELTGHSEWCFPAKNKRGAASTHVCLKTISKQVGDRQIQFKNRSKPPLGRAFDNSLVLSSGANGEWTPHDLRRTGATTMQELGVSLDVIDRCQNHVLAGSRVRRHYLHHDYKIEKTEAWARLGKRLEALLA</sequence>
<evidence type="ECO:0000256" key="3">
    <source>
        <dbReference type="ARBA" id="ARBA00023125"/>
    </source>
</evidence>
<keyword evidence="7" id="KW-1185">Reference proteome</keyword>
<dbReference type="PROSITE" id="PS51898">
    <property type="entry name" value="TYR_RECOMBINASE"/>
    <property type="match status" value="1"/>
</dbReference>
<evidence type="ECO:0000256" key="4">
    <source>
        <dbReference type="ARBA" id="ARBA00023172"/>
    </source>
</evidence>
<dbReference type="InterPro" id="IPR013762">
    <property type="entry name" value="Integrase-like_cat_sf"/>
</dbReference>
<comment type="similarity">
    <text evidence="1">Belongs to the 'phage' integrase family.</text>
</comment>
<keyword evidence="3" id="KW-0238">DNA-binding</keyword>
<proteinExistence type="inferred from homology"/>
<dbReference type="Gene3D" id="1.10.150.130">
    <property type="match status" value="1"/>
</dbReference>
<feature type="domain" description="Tyr recombinase" evidence="5">
    <location>
        <begin position="225"/>
        <end position="450"/>
    </location>
</feature>
<dbReference type="GO" id="GO:0015074">
    <property type="term" value="P:DNA integration"/>
    <property type="evidence" value="ECO:0007669"/>
    <property type="project" value="UniProtKB-KW"/>
</dbReference>
<dbReference type="PANTHER" id="PTHR30629">
    <property type="entry name" value="PROPHAGE INTEGRASE"/>
    <property type="match status" value="1"/>
</dbReference>
<evidence type="ECO:0000313" key="6">
    <source>
        <dbReference type="EMBL" id="AWB35748.1"/>
    </source>
</evidence>
<organism evidence="6 7">
    <name type="scientific">Orrella marina</name>
    <dbReference type="NCBI Taxonomy" id="2163011"/>
    <lineage>
        <taxon>Bacteria</taxon>
        <taxon>Pseudomonadati</taxon>
        <taxon>Pseudomonadota</taxon>
        <taxon>Betaproteobacteria</taxon>
        <taxon>Burkholderiales</taxon>
        <taxon>Alcaligenaceae</taxon>
        <taxon>Orrella</taxon>
    </lineage>
</organism>
<dbReference type="OrthoDB" id="9775880at2"/>
<reference evidence="6 7" key="1">
    <citation type="submission" date="2018-04" db="EMBL/GenBank/DDBJ databases">
        <title>Bordetella sp. HZ20 isolated from seawater.</title>
        <authorList>
            <person name="Sun C."/>
        </authorList>
    </citation>
    <scope>NUCLEOTIDE SEQUENCE [LARGE SCALE GENOMIC DNA]</scope>
    <source>
        <strain evidence="6 7">HZ20</strain>
    </source>
</reference>
<evidence type="ECO:0000313" key="7">
    <source>
        <dbReference type="Proteomes" id="UP000244571"/>
    </source>
</evidence>
<keyword evidence="2" id="KW-0229">DNA integration</keyword>
<dbReference type="CDD" id="cd00801">
    <property type="entry name" value="INT_P4_C"/>
    <property type="match status" value="1"/>
</dbReference>
<keyword evidence="4" id="KW-0233">DNA recombination</keyword>
<gene>
    <name evidence="6" type="ORF">DBV39_09465</name>
</gene>
<dbReference type="InterPro" id="IPR025166">
    <property type="entry name" value="Integrase_DNA_bind_dom"/>
</dbReference>
<dbReference type="Pfam" id="PF13356">
    <property type="entry name" value="Arm-DNA-bind_3"/>
    <property type="match status" value="1"/>
</dbReference>
<dbReference type="PANTHER" id="PTHR30629:SF2">
    <property type="entry name" value="PROPHAGE INTEGRASE INTS-RELATED"/>
    <property type="match status" value="1"/>
</dbReference>
<evidence type="ECO:0000256" key="2">
    <source>
        <dbReference type="ARBA" id="ARBA00022908"/>
    </source>
</evidence>
<dbReference type="Pfam" id="PF00589">
    <property type="entry name" value="Phage_integrase"/>
    <property type="match status" value="1"/>
</dbReference>
<accession>A0A2R4XPQ7</accession>
<name>A0A2R4XPQ7_9BURK</name>
<dbReference type="SUPFAM" id="SSF56349">
    <property type="entry name" value="DNA breaking-rejoining enzymes"/>
    <property type="match status" value="1"/>
</dbReference>
<dbReference type="InterPro" id="IPR002104">
    <property type="entry name" value="Integrase_catalytic"/>
</dbReference>
<evidence type="ECO:0000256" key="1">
    <source>
        <dbReference type="ARBA" id="ARBA00008857"/>
    </source>
</evidence>
<protein>
    <submittedName>
        <fullName evidence="6">Integrase</fullName>
    </submittedName>
</protein>
<dbReference type="Proteomes" id="UP000244571">
    <property type="component" value="Chromosome"/>
</dbReference>
<dbReference type="InterPro" id="IPR038488">
    <property type="entry name" value="Integrase_DNA-bd_sf"/>
</dbReference>
<dbReference type="InterPro" id="IPR010998">
    <property type="entry name" value="Integrase_recombinase_N"/>
</dbReference>
<dbReference type="InterPro" id="IPR050808">
    <property type="entry name" value="Phage_Integrase"/>
</dbReference>
<dbReference type="Gene3D" id="3.30.160.390">
    <property type="entry name" value="Integrase, DNA-binding domain"/>
    <property type="match status" value="1"/>
</dbReference>
<dbReference type="EMBL" id="CP028901">
    <property type="protein sequence ID" value="AWB35748.1"/>
    <property type="molecule type" value="Genomic_DNA"/>
</dbReference>
<dbReference type="GO" id="GO:0006310">
    <property type="term" value="P:DNA recombination"/>
    <property type="evidence" value="ECO:0007669"/>
    <property type="project" value="UniProtKB-KW"/>
</dbReference>
<dbReference type="Gene3D" id="1.10.443.10">
    <property type="entry name" value="Intergrase catalytic core"/>
    <property type="match status" value="1"/>
</dbReference>
<evidence type="ECO:0000259" key="5">
    <source>
        <dbReference type="PROSITE" id="PS51898"/>
    </source>
</evidence>
<dbReference type="InterPro" id="IPR011010">
    <property type="entry name" value="DNA_brk_join_enz"/>
</dbReference>
<dbReference type="KEGG" id="boz:DBV39_09465"/>
<dbReference type="GO" id="GO:0003677">
    <property type="term" value="F:DNA binding"/>
    <property type="evidence" value="ECO:0007669"/>
    <property type="project" value="UniProtKB-KW"/>
</dbReference>